<dbReference type="OrthoDB" id="9759709at2"/>
<dbReference type="KEGG" id="rlc:K227x_30740"/>
<organism evidence="2 3">
    <name type="scientific">Rubripirellula lacrimiformis</name>
    <dbReference type="NCBI Taxonomy" id="1930273"/>
    <lineage>
        <taxon>Bacteria</taxon>
        <taxon>Pseudomonadati</taxon>
        <taxon>Planctomycetota</taxon>
        <taxon>Planctomycetia</taxon>
        <taxon>Pirellulales</taxon>
        <taxon>Pirellulaceae</taxon>
        <taxon>Rubripirellula</taxon>
    </lineage>
</organism>
<proteinExistence type="predicted"/>
<dbReference type="EMBL" id="CP036525">
    <property type="protein sequence ID" value="QDT04680.1"/>
    <property type="molecule type" value="Genomic_DNA"/>
</dbReference>
<evidence type="ECO:0000256" key="1">
    <source>
        <dbReference type="SAM" id="MobiDB-lite"/>
    </source>
</evidence>
<dbReference type="CDD" id="cd18609">
    <property type="entry name" value="GH32-like"/>
    <property type="match status" value="1"/>
</dbReference>
<accession>A0A517NC23</accession>
<protein>
    <recommendedName>
        <fullName evidence="4">Glycosyl hydrolase family 32 N-terminal domain-containing protein</fullName>
    </recommendedName>
</protein>
<dbReference type="Gene3D" id="2.115.10.20">
    <property type="entry name" value="Glycosyl hydrolase domain, family 43"/>
    <property type="match status" value="1"/>
</dbReference>
<keyword evidence="3" id="KW-1185">Reference proteome</keyword>
<sequence>MYEESIGSRKTLGDVDVLFHEGIYHLFHLVLPNHDYIAHAVSEDGFSWRRVRNAVFIGHPGDWDDSMLWTMHVSPDPHQVGRWRMFYTGLSRRDRGLKQRLGMATSDDLYHWTKSAVSWKDHRDANIIAGGKGDRGPRSPLTDSPYDKDSSFPLEPDCEHYESSIDEPRQWVSWRDPFYYREGDRGYLLCAGRVNQGPLVRRGCVAVMQETDPNHFETRPPLFHPGQYDDIEVPNLFQIDGEYYLIGSLREDAKIRYWHTDALGKPWRAYHDNVLLARGNYAGRLCRDETGYLIWNFFTHDIAHRTQLNIMPPPKRLTRMPNGMLRVRSFEGFNQRFLRSGNVSSVKPLQCSVQGQPMVDDQSSWQGDSLRLSSEAGFEAFVFPDEVDSFRFCATLDMCGLGKCGLVFRLDPHTRDGYYVSLDMTKGIAQVRAWGTGPDGSGEHMMQFRSLQSGFWQTDLPGRARIELIAYGSYIELSIDGRVILSLADQTYTHGQLGIYAETATMDVTDARLDHLREPAQSDVHLPTG</sequence>
<feature type="region of interest" description="Disordered" evidence="1">
    <location>
        <begin position="128"/>
        <end position="149"/>
    </location>
</feature>
<evidence type="ECO:0008006" key="4">
    <source>
        <dbReference type="Google" id="ProtNLM"/>
    </source>
</evidence>
<reference evidence="2 3" key="1">
    <citation type="submission" date="2019-02" db="EMBL/GenBank/DDBJ databases">
        <title>Deep-cultivation of Planctomycetes and their phenomic and genomic characterization uncovers novel biology.</title>
        <authorList>
            <person name="Wiegand S."/>
            <person name="Jogler M."/>
            <person name="Boedeker C."/>
            <person name="Pinto D."/>
            <person name="Vollmers J."/>
            <person name="Rivas-Marin E."/>
            <person name="Kohn T."/>
            <person name="Peeters S.H."/>
            <person name="Heuer A."/>
            <person name="Rast P."/>
            <person name="Oberbeckmann S."/>
            <person name="Bunk B."/>
            <person name="Jeske O."/>
            <person name="Meyerdierks A."/>
            <person name="Storesund J.E."/>
            <person name="Kallscheuer N."/>
            <person name="Luecker S."/>
            <person name="Lage O.M."/>
            <person name="Pohl T."/>
            <person name="Merkel B.J."/>
            <person name="Hornburger P."/>
            <person name="Mueller R.-W."/>
            <person name="Bruemmer F."/>
            <person name="Labrenz M."/>
            <person name="Spormann A.M."/>
            <person name="Op den Camp H."/>
            <person name="Overmann J."/>
            <person name="Amann R."/>
            <person name="Jetten M.S.M."/>
            <person name="Mascher T."/>
            <person name="Medema M.H."/>
            <person name="Devos D.P."/>
            <person name="Kaster A.-K."/>
            <person name="Ovreas L."/>
            <person name="Rohde M."/>
            <person name="Galperin M.Y."/>
            <person name="Jogler C."/>
        </authorList>
    </citation>
    <scope>NUCLEOTIDE SEQUENCE [LARGE SCALE GENOMIC DNA]</scope>
    <source>
        <strain evidence="2 3">K22_7</strain>
    </source>
</reference>
<evidence type="ECO:0000313" key="2">
    <source>
        <dbReference type="EMBL" id="QDT04680.1"/>
    </source>
</evidence>
<dbReference type="Proteomes" id="UP000318538">
    <property type="component" value="Chromosome"/>
</dbReference>
<dbReference type="SUPFAM" id="SSF75005">
    <property type="entry name" value="Arabinanase/levansucrase/invertase"/>
    <property type="match status" value="1"/>
</dbReference>
<dbReference type="Gene3D" id="2.60.120.560">
    <property type="entry name" value="Exo-inulinase, domain 1"/>
    <property type="match status" value="1"/>
</dbReference>
<dbReference type="AlphaFoldDB" id="A0A517NC23"/>
<dbReference type="RefSeq" id="WP_145170427.1">
    <property type="nucleotide sequence ID" value="NZ_CP036525.1"/>
</dbReference>
<name>A0A517NC23_9BACT</name>
<dbReference type="InterPro" id="IPR023296">
    <property type="entry name" value="Glyco_hydro_beta-prop_sf"/>
</dbReference>
<evidence type="ECO:0000313" key="3">
    <source>
        <dbReference type="Proteomes" id="UP000318538"/>
    </source>
</evidence>
<gene>
    <name evidence="2" type="ORF">K227x_30740</name>
</gene>